<dbReference type="AlphaFoldDB" id="A0A1M7T2P2"/>
<name>A0A1M7T2P2_9SPHN</name>
<organism evidence="1 2">
    <name type="scientific">Erythrobacter sanguineus</name>
    <dbReference type="NCBI Taxonomy" id="198312"/>
    <lineage>
        <taxon>Bacteria</taxon>
        <taxon>Pseudomonadati</taxon>
        <taxon>Pseudomonadota</taxon>
        <taxon>Alphaproteobacteria</taxon>
        <taxon>Sphingomonadales</taxon>
        <taxon>Erythrobacteraceae</taxon>
        <taxon>Erythrobacter/Porphyrobacter group</taxon>
        <taxon>Erythrobacter</taxon>
    </lineage>
</organism>
<dbReference type="STRING" id="198312.SAMN02745193_02823"/>
<gene>
    <name evidence="1" type="ORF">SAMN02745193_02823</name>
</gene>
<protein>
    <submittedName>
        <fullName evidence="1">Capsular polysaccharide export protein</fullName>
    </submittedName>
</protein>
<evidence type="ECO:0000313" key="1">
    <source>
        <dbReference type="EMBL" id="SHN65035.1"/>
    </source>
</evidence>
<proteinExistence type="predicted"/>
<keyword evidence="2" id="KW-1185">Reference proteome</keyword>
<evidence type="ECO:0000313" key="2">
    <source>
        <dbReference type="Proteomes" id="UP000184391"/>
    </source>
</evidence>
<dbReference type="InterPro" id="IPR007833">
    <property type="entry name" value="Capsule_polysaccharide_synth"/>
</dbReference>
<reference evidence="2" key="1">
    <citation type="submission" date="2016-12" db="EMBL/GenBank/DDBJ databases">
        <authorList>
            <person name="Varghese N."/>
            <person name="Submissions S."/>
        </authorList>
    </citation>
    <scope>NUCLEOTIDE SEQUENCE [LARGE SCALE GENOMIC DNA]</scope>
    <source>
        <strain evidence="2">DSM 11032</strain>
    </source>
</reference>
<dbReference type="Proteomes" id="UP000184391">
    <property type="component" value="Unassembled WGS sequence"/>
</dbReference>
<dbReference type="CDD" id="cd16441">
    <property type="entry name" value="beta_Kdo_transferase_KpsS"/>
    <property type="match status" value="1"/>
</dbReference>
<dbReference type="EMBL" id="FRDF01000019">
    <property type="protein sequence ID" value="SHN65035.1"/>
    <property type="molecule type" value="Genomic_DNA"/>
</dbReference>
<dbReference type="GO" id="GO:0000271">
    <property type="term" value="P:polysaccharide biosynthetic process"/>
    <property type="evidence" value="ECO:0007669"/>
    <property type="project" value="InterPro"/>
</dbReference>
<accession>A0A1M7T2P2</accession>
<dbReference type="GO" id="GO:0015774">
    <property type="term" value="P:polysaccharide transport"/>
    <property type="evidence" value="ECO:0007669"/>
    <property type="project" value="InterPro"/>
</dbReference>
<sequence length="435" mass="49172">MQTRPRTLHGPVPLMTDQQILPQTDQVLPAGRPRRVMLLQGLMGSFFRRLGLGLQKAGHEVFKVNFNGGDRAYWRLPNGIDYRGTLAEWPESFARLLEKHRISDVMLFGDCRDHHMAALKVCRARGVRVWVFEEGYLRPDWVTMELGGVNGHSTLPRDPQWYRDRAAMLPPLPEHSKVPSSFRRRASEGIVYNVADVLSRSHFRGWRTHRPWHPLVEGMGWARKLWRSRARRDQAATLLARLQEPGTAYFLFPLQLDSDAQIRLHSPFAGMLEPLKLVLQSFADHAPPGARLVVKEHPLDNGVRDWQLETADLAERFGIAERVDYLAWGDIETIAEQALGMVTINSTSGTLGLARGVPVIVLGSAIYDLPGLTAQGGLDQFWHRPTPPDPDTFAAFQRVLIDQCLIPGGFFSDEALSKVMRHAIARFEGRRLLPD</sequence>
<dbReference type="Pfam" id="PF05159">
    <property type="entry name" value="Capsule_synth"/>
    <property type="match status" value="1"/>
</dbReference>